<dbReference type="Proteomes" id="UP000298663">
    <property type="component" value="Unassembled WGS sequence"/>
</dbReference>
<reference evidence="2 3" key="2">
    <citation type="journal article" date="2019" name="G3 (Bethesda)">
        <title>Hybrid Assembly of the Genome of the Entomopathogenic Nematode Steinernema carpocapsae Identifies the X-Chromosome.</title>
        <authorList>
            <person name="Serra L."/>
            <person name="Macchietto M."/>
            <person name="Macias-Munoz A."/>
            <person name="McGill C.J."/>
            <person name="Rodriguez I.M."/>
            <person name="Rodriguez B."/>
            <person name="Murad R."/>
            <person name="Mortazavi A."/>
        </authorList>
    </citation>
    <scope>NUCLEOTIDE SEQUENCE [LARGE SCALE GENOMIC DNA]</scope>
    <source>
        <strain evidence="2 3">ALL</strain>
    </source>
</reference>
<organism evidence="2 3">
    <name type="scientific">Steinernema carpocapsae</name>
    <name type="common">Entomopathogenic nematode</name>
    <dbReference type="NCBI Taxonomy" id="34508"/>
    <lineage>
        <taxon>Eukaryota</taxon>
        <taxon>Metazoa</taxon>
        <taxon>Ecdysozoa</taxon>
        <taxon>Nematoda</taxon>
        <taxon>Chromadorea</taxon>
        <taxon>Rhabditida</taxon>
        <taxon>Tylenchina</taxon>
        <taxon>Panagrolaimomorpha</taxon>
        <taxon>Strongyloidoidea</taxon>
        <taxon>Steinernematidae</taxon>
        <taxon>Steinernema</taxon>
    </lineage>
</organism>
<evidence type="ECO:0000313" key="2">
    <source>
        <dbReference type="EMBL" id="TKR77716.1"/>
    </source>
</evidence>
<name>A0A4U5N580_STECR</name>
<evidence type="ECO:0000313" key="3">
    <source>
        <dbReference type="Proteomes" id="UP000298663"/>
    </source>
</evidence>
<keyword evidence="1" id="KW-0732">Signal</keyword>
<dbReference type="OrthoDB" id="10490077at2759"/>
<evidence type="ECO:0000256" key="1">
    <source>
        <dbReference type="SAM" id="SignalP"/>
    </source>
</evidence>
<keyword evidence="3" id="KW-1185">Reference proteome</keyword>
<reference evidence="2 3" key="1">
    <citation type="journal article" date="2015" name="Genome Biol.">
        <title>Comparative genomics of Steinernema reveals deeply conserved gene regulatory networks.</title>
        <authorList>
            <person name="Dillman A.R."/>
            <person name="Macchietto M."/>
            <person name="Porter C.F."/>
            <person name="Rogers A."/>
            <person name="Williams B."/>
            <person name="Antoshechkin I."/>
            <person name="Lee M.M."/>
            <person name="Goodwin Z."/>
            <person name="Lu X."/>
            <person name="Lewis E.E."/>
            <person name="Goodrich-Blair H."/>
            <person name="Stock S.P."/>
            <person name="Adams B.J."/>
            <person name="Sternberg P.W."/>
            <person name="Mortazavi A."/>
        </authorList>
    </citation>
    <scope>NUCLEOTIDE SEQUENCE [LARGE SCALE GENOMIC DNA]</scope>
    <source>
        <strain evidence="2 3">ALL</strain>
    </source>
</reference>
<sequence length="86" mass="9847">MKVAGVVVCVVLLCGTVWAKEDVEVVVPEGSGVAEVPGLGVGYPQGHLPNDGVTLRPMKKVRRPISETREERRKRQDYYYYYYYYY</sequence>
<gene>
    <name evidence="2" type="ORF">L596_018637</name>
</gene>
<comment type="caution">
    <text evidence="2">The sequence shown here is derived from an EMBL/GenBank/DDBJ whole genome shotgun (WGS) entry which is preliminary data.</text>
</comment>
<proteinExistence type="predicted"/>
<dbReference type="AlphaFoldDB" id="A0A4U5N580"/>
<accession>A0A4U5N580</accession>
<feature type="signal peptide" evidence="1">
    <location>
        <begin position="1"/>
        <end position="19"/>
    </location>
</feature>
<dbReference type="EMBL" id="AZBU02000005">
    <property type="protein sequence ID" value="TKR77716.1"/>
    <property type="molecule type" value="Genomic_DNA"/>
</dbReference>
<protein>
    <submittedName>
        <fullName evidence="2">Uncharacterized protein</fullName>
    </submittedName>
</protein>
<feature type="chain" id="PRO_5020772659" evidence="1">
    <location>
        <begin position="20"/>
        <end position="86"/>
    </location>
</feature>